<dbReference type="AlphaFoldDB" id="A0A2T1HM64"/>
<sequence>MTRNDDARLNLSRRSMLAGVAVAAALPVVAAAAEPAALTPLSPDADPRLRLVAMVRKLCASAHHDSADARVFRLGLGWCEAMTAELAADDAYNRAHDVYDKIQPKTPEALYVRDSDAELNLRGACATYTGRMWYPPNTVESFQRALQVPAGYQRFPASPRVQRAWDRMKEIADAARAFEAADEQAREASGLNAADEIQIEAFSKTKALALRMRVERASTPAGIAVKAAMVASYHTVGTDLWEARMGFDPNDESPLSDLASLLLDLVEAGERIAGNTALV</sequence>
<keyword evidence="3" id="KW-1185">Reference proteome</keyword>
<gene>
    <name evidence="2" type="ORF">SLNSH_22730</name>
</gene>
<evidence type="ECO:0000313" key="2">
    <source>
        <dbReference type="EMBL" id="PSC02681.1"/>
    </source>
</evidence>
<accession>A0A2T1HM64</accession>
<dbReference type="Proteomes" id="UP000239772">
    <property type="component" value="Unassembled WGS sequence"/>
</dbReference>
<evidence type="ECO:0000256" key="1">
    <source>
        <dbReference type="SAM" id="SignalP"/>
    </source>
</evidence>
<keyword evidence="1" id="KW-0732">Signal</keyword>
<dbReference type="InterPro" id="IPR006311">
    <property type="entry name" value="TAT_signal"/>
</dbReference>
<comment type="caution">
    <text evidence="2">The sequence shown here is derived from an EMBL/GenBank/DDBJ whole genome shotgun (WGS) entry which is preliminary data.</text>
</comment>
<evidence type="ECO:0000313" key="3">
    <source>
        <dbReference type="Proteomes" id="UP000239772"/>
    </source>
</evidence>
<dbReference type="RefSeq" id="WP_106340311.1">
    <property type="nucleotide sequence ID" value="NZ_PVZS01000041.1"/>
</dbReference>
<organism evidence="2 3">
    <name type="scientific">Alsobacter soli</name>
    <dbReference type="NCBI Taxonomy" id="2109933"/>
    <lineage>
        <taxon>Bacteria</taxon>
        <taxon>Pseudomonadati</taxon>
        <taxon>Pseudomonadota</taxon>
        <taxon>Alphaproteobacteria</taxon>
        <taxon>Hyphomicrobiales</taxon>
        <taxon>Alsobacteraceae</taxon>
        <taxon>Alsobacter</taxon>
    </lineage>
</organism>
<feature type="signal peptide" evidence="1">
    <location>
        <begin position="1"/>
        <end position="32"/>
    </location>
</feature>
<dbReference type="PROSITE" id="PS51318">
    <property type="entry name" value="TAT"/>
    <property type="match status" value="1"/>
</dbReference>
<proteinExistence type="predicted"/>
<feature type="chain" id="PRO_5015625190" evidence="1">
    <location>
        <begin position="33"/>
        <end position="279"/>
    </location>
</feature>
<protein>
    <submittedName>
        <fullName evidence="2">Uncharacterized protein</fullName>
    </submittedName>
</protein>
<reference evidence="3" key="1">
    <citation type="submission" date="2018-03" db="EMBL/GenBank/DDBJ databases">
        <authorList>
            <person name="Sun L."/>
            <person name="Liu H."/>
            <person name="Chen W."/>
            <person name="Huang K."/>
            <person name="Liu W."/>
            <person name="Gao X."/>
        </authorList>
    </citation>
    <scope>NUCLEOTIDE SEQUENCE [LARGE SCALE GENOMIC DNA]</scope>
    <source>
        <strain evidence="3">SH9</strain>
    </source>
</reference>
<dbReference type="EMBL" id="PVZS01000041">
    <property type="protein sequence ID" value="PSC02681.1"/>
    <property type="molecule type" value="Genomic_DNA"/>
</dbReference>
<name>A0A2T1HM64_9HYPH</name>